<gene>
    <name evidence="1" type="ORF">ES288_D07G032900v1</name>
</gene>
<evidence type="ECO:0000313" key="1">
    <source>
        <dbReference type="EMBL" id="TYG60009.1"/>
    </source>
</evidence>
<dbReference type="AlphaFoldDB" id="A0A5D2BSJ3"/>
<name>A0A5D2BSJ3_GOSDA</name>
<accession>A0A5D2BSJ3</accession>
<organism evidence="1 2">
    <name type="scientific">Gossypium darwinii</name>
    <name type="common">Darwin's cotton</name>
    <name type="synonym">Gossypium barbadense var. darwinii</name>
    <dbReference type="NCBI Taxonomy" id="34276"/>
    <lineage>
        <taxon>Eukaryota</taxon>
        <taxon>Viridiplantae</taxon>
        <taxon>Streptophyta</taxon>
        <taxon>Embryophyta</taxon>
        <taxon>Tracheophyta</taxon>
        <taxon>Spermatophyta</taxon>
        <taxon>Magnoliopsida</taxon>
        <taxon>eudicotyledons</taxon>
        <taxon>Gunneridae</taxon>
        <taxon>Pentapetalae</taxon>
        <taxon>rosids</taxon>
        <taxon>malvids</taxon>
        <taxon>Malvales</taxon>
        <taxon>Malvaceae</taxon>
        <taxon>Malvoideae</taxon>
        <taxon>Gossypium</taxon>
    </lineage>
</organism>
<proteinExistence type="predicted"/>
<reference evidence="1 2" key="1">
    <citation type="submission" date="2019-06" db="EMBL/GenBank/DDBJ databases">
        <title>WGS assembly of Gossypium darwinii.</title>
        <authorList>
            <person name="Chen Z.J."/>
            <person name="Sreedasyam A."/>
            <person name="Ando A."/>
            <person name="Song Q."/>
            <person name="De L."/>
            <person name="Hulse-Kemp A."/>
            <person name="Ding M."/>
            <person name="Ye W."/>
            <person name="Kirkbride R."/>
            <person name="Jenkins J."/>
            <person name="Plott C."/>
            <person name="Lovell J."/>
            <person name="Lin Y.-M."/>
            <person name="Vaughn R."/>
            <person name="Liu B."/>
            <person name="Li W."/>
            <person name="Simpson S."/>
            <person name="Scheffler B."/>
            <person name="Saski C."/>
            <person name="Grover C."/>
            <person name="Hu G."/>
            <person name="Conover J."/>
            <person name="Carlson J."/>
            <person name="Shu S."/>
            <person name="Boston L."/>
            <person name="Williams M."/>
            <person name="Peterson D."/>
            <person name="Mcgee K."/>
            <person name="Jones D."/>
            <person name="Wendel J."/>
            <person name="Stelly D."/>
            <person name="Grimwood J."/>
            <person name="Schmutz J."/>
        </authorList>
    </citation>
    <scope>NUCLEOTIDE SEQUENCE [LARGE SCALE GENOMIC DNA]</scope>
    <source>
        <strain evidence="1">1808015.09</strain>
    </source>
</reference>
<protein>
    <submittedName>
        <fullName evidence="1">Uncharacterized protein</fullName>
    </submittedName>
</protein>
<dbReference type="Proteomes" id="UP000323506">
    <property type="component" value="Chromosome D07"/>
</dbReference>
<dbReference type="EMBL" id="CM017707">
    <property type="protein sequence ID" value="TYG60009.1"/>
    <property type="molecule type" value="Genomic_DNA"/>
</dbReference>
<evidence type="ECO:0000313" key="2">
    <source>
        <dbReference type="Proteomes" id="UP000323506"/>
    </source>
</evidence>
<keyword evidence="2" id="KW-1185">Reference proteome</keyword>
<sequence>MKIKIYNIPIRFSVKMIPVSRRTFKEAASSSFKREDHQNKHDHTLTVLFISSSMKSQQQQVYI</sequence>